<feature type="transmembrane region" description="Helical" evidence="7">
    <location>
        <begin position="304"/>
        <end position="325"/>
    </location>
</feature>
<feature type="transmembrane region" description="Helical" evidence="7">
    <location>
        <begin position="145"/>
        <end position="166"/>
    </location>
</feature>
<keyword evidence="3" id="KW-0813">Transport</keyword>
<dbReference type="Pfam" id="PF01733">
    <property type="entry name" value="Nucleoside_tran"/>
    <property type="match status" value="1"/>
</dbReference>
<dbReference type="InterPro" id="IPR036259">
    <property type="entry name" value="MFS_trans_sf"/>
</dbReference>
<evidence type="ECO:0000256" key="5">
    <source>
        <dbReference type="ARBA" id="ARBA00022989"/>
    </source>
</evidence>
<keyword evidence="9" id="KW-1185">Reference proteome</keyword>
<sequence length="473" mass="53346">MAYSINRRPLLGGLSDSEFEDDLETEVDDPNVSVPDEKPFLKQYEPRDKYNLAYIVFYLLGINTLIPWSFFITADDYWMYKFREVHNNFTRESVNYTHVENLEKTTDLQASFISYLNVASAVPNTFFLIINAFISKRIPLRVRMVGSQCTILLFFILTTAFVEINTDKWQGIFSIITLTTVAIVNGTSAIFGGSLMGIVGRFSPKYITAMLSGQALGGIFTAIAEICSLWIGASPVLSGLLYFIIGDVILFLSLIAYIILEKATFFKYHMSENLTNNEADFSITGEVTFPQGTTVSYTRIIKRIWHYGISIFLVFFITVSVYPAITVLVESQNKGKGYAWNDIYFVPVVTYLIFSSGDYAGRLLSGMFQWPKNKPWQVILLSLTRVIFIPALIFCNAQPRHHLPVYIYNDFYYILLTILFAISNGYLCNLTFILTPMVVDSQEKEIASAMIGAFLGMGLTSGAALSLLMVKTL</sequence>
<feature type="transmembrane region" description="Helical" evidence="7">
    <location>
        <begin position="172"/>
        <end position="199"/>
    </location>
</feature>
<keyword evidence="6 7" id="KW-0472">Membrane</keyword>
<evidence type="ECO:0000256" key="4">
    <source>
        <dbReference type="ARBA" id="ARBA00022692"/>
    </source>
</evidence>
<protein>
    <submittedName>
        <fullName evidence="8">Equilibrative nucleoside transporter 3</fullName>
    </submittedName>
</protein>
<evidence type="ECO:0000313" key="9">
    <source>
        <dbReference type="Proteomes" id="UP000053825"/>
    </source>
</evidence>
<dbReference type="SUPFAM" id="SSF103473">
    <property type="entry name" value="MFS general substrate transporter"/>
    <property type="match status" value="1"/>
</dbReference>
<dbReference type="PRINTS" id="PR01130">
    <property type="entry name" value="DERENTRNSPRT"/>
</dbReference>
<feature type="transmembrane region" description="Helical" evidence="7">
    <location>
        <begin position="378"/>
        <end position="399"/>
    </location>
</feature>
<comment type="subcellular location">
    <subcellularLocation>
        <location evidence="1">Membrane</location>
        <topology evidence="1">Multi-pass membrane protein</topology>
    </subcellularLocation>
</comment>
<evidence type="ECO:0000256" key="3">
    <source>
        <dbReference type="ARBA" id="ARBA00022448"/>
    </source>
</evidence>
<gene>
    <name evidence="8" type="ORF">WH47_08353</name>
</gene>
<keyword evidence="4 7" id="KW-0812">Transmembrane</keyword>
<feature type="transmembrane region" description="Helical" evidence="7">
    <location>
        <begin position="337"/>
        <end position="357"/>
    </location>
</feature>
<dbReference type="AlphaFoldDB" id="A0A0L7RGI6"/>
<organism evidence="8 9">
    <name type="scientific">Habropoda laboriosa</name>
    <dbReference type="NCBI Taxonomy" id="597456"/>
    <lineage>
        <taxon>Eukaryota</taxon>
        <taxon>Metazoa</taxon>
        <taxon>Ecdysozoa</taxon>
        <taxon>Arthropoda</taxon>
        <taxon>Hexapoda</taxon>
        <taxon>Insecta</taxon>
        <taxon>Pterygota</taxon>
        <taxon>Neoptera</taxon>
        <taxon>Endopterygota</taxon>
        <taxon>Hymenoptera</taxon>
        <taxon>Apocrita</taxon>
        <taxon>Aculeata</taxon>
        <taxon>Apoidea</taxon>
        <taxon>Anthophila</taxon>
        <taxon>Apidae</taxon>
        <taxon>Habropoda</taxon>
    </lineage>
</organism>
<feature type="transmembrane region" description="Helical" evidence="7">
    <location>
        <begin position="112"/>
        <end position="133"/>
    </location>
</feature>
<evidence type="ECO:0000256" key="2">
    <source>
        <dbReference type="ARBA" id="ARBA00007965"/>
    </source>
</evidence>
<dbReference type="InterPro" id="IPR002259">
    <property type="entry name" value="Eqnu_transpt"/>
</dbReference>
<feature type="transmembrane region" description="Helical" evidence="7">
    <location>
        <begin position="211"/>
        <end position="233"/>
    </location>
</feature>
<evidence type="ECO:0000313" key="8">
    <source>
        <dbReference type="EMBL" id="KOC70092.1"/>
    </source>
</evidence>
<dbReference type="PIRSF" id="PIRSF016379">
    <property type="entry name" value="ENT"/>
    <property type="match status" value="1"/>
</dbReference>
<evidence type="ECO:0000256" key="6">
    <source>
        <dbReference type="ARBA" id="ARBA00023136"/>
    </source>
</evidence>
<feature type="transmembrane region" description="Helical" evidence="7">
    <location>
        <begin position="52"/>
        <end position="72"/>
    </location>
</feature>
<dbReference type="PANTHER" id="PTHR10332:SF88">
    <property type="entry name" value="EQUILIBRATIVE NUCLEOSIDE TRANSPORTER 1, ISOFORM A"/>
    <property type="match status" value="1"/>
</dbReference>
<dbReference type="Proteomes" id="UP000053825">
    <property type="component" value="Unassembled WGS sequence"/>
</dbReference>
<evidence type="ECO:0000256" key="1">
    <source>
        <dbReference type="ARBA" id="ARBA00004141"/>
    </source>
</evidence>
<dbReference type="PANTHER" id="PTHR10332">
    <property type="entry name" value="EQUILIBRATIVE NUCLEOSIDE TRANSPORTER"/>
    <property type="match status" value="1"/>
</dbReference>
<dbReference type="GO" id="GO:0005337">
    <property type="term" value="F:nucleoside transmembrane transporter activity"/>
    <property type="evidence" value="ECO:0007669"/>
    <property type="project" value="InterPro"/>
</dbReference>
<proteinExistence type="inferred from homology"/>
<name>A0A0L7RGI6_9HYME</name>
<dbReference type="EMBL" id="KQ414596">
    <property type="protein sequence ID" value="KOC70092.1"/>
    <property type="molecule type" value="Genomic_DNA"/>
</dbReference>
<dbReference type="GO" id="GO:0005886">
    <property type="term" value="C:plasma membrane"/>
    <property type="evidence" value="ECO:0007669"/>
    <property type="project" value="TreeGrafter"/>
</dbReference>
<evidence type="ECO:0000256" key="7">
    <source>
        <dbReference type="SAM" id="Phobius"/>
    </source>
</evidence>
<comment type="similarity">
    <text evidence="2">Belongs to the SLC29A/ENT transporter (TC 2.A.57) family.</text>
</comment>
<accession>A0A0L7RGI6</accession>
<dbReference type="OrthoDB" id="46396at2759"/>
<reference evidence="8 9" key="1">
    <citation type="submission" date="2015-07" db="EMBL/GenBank/DDBJ databases">
        <title>The genome of Habropoda laboriosa.</title>
        <authorList>
            <person name="Pan H."/>
            <person name="Kapheim K."/>
        </authorList>
    </citation>
    <scope>NUCLEOTIDE SEQUENCE [LARGE SCALE GENOMIC DNA]</scope>
    <source>
        <strain evidence="8">0110345459</strain>
    </source>
</reference>
<feature type="transmembrane region" description="Helical" evidence="7">
    <location>
        <begin position="446"/>
        <end position="470"/>
    </location>
</feature>
<feature type="transmembrane region" description="Helical" evidence="7">
    <location>
        <begin position="411"/>
        <end position="434"/>
    </location>
</feature>
<keyword evidence="5 7" id="KW-1133">Transmembrane helix</keyword>
<feature type="transmembrane region" description="Helical" evidence="7">
    <location>
        <begin position="239"/>
        <end position="260"/>
    </location>
</feature>